<dbReference type="GO" id="GO:0032259">
    <property type="term" value="P:methylation"/>
    <property type="evidence" value="ECO:0007669"/>
    <property type="project" value="UniProtKB-KW"/>
</dbReference>
<dbReference type="SUPFAM" id="SSF53335">
    <property type="entry name" value="S-adenosyl-L-methionine-dependent methyltransferases"/>
    <property type="match status" value="1"/>
</dbReference>
<dbReference type="EMBL" id="WJBU01000005">
    <property type="protein sequence ID" value="MRD46832.1"/>
    <property type="molecule type" value="Genomic_DNA"/>
</dbReference>
<organism evidence="2 3">
    <name type="scientific">Caenimonas koreensis DSM 17982</name>
    <dbReference type="NCBI Taxonomy" id="1121255"/>
    <lineage>
        <taxon>Bacteria</taxon>
        <taxon>Pseudomonadati</taxon>
        <taxon>Pseudomonadota</taxon>
        <taxon>Betaproteobacteria</taxon>
        <taxon>Burkholderiales</taxon>
        <taxon>Comamonadaceae</taxon>
        <taxon>Caenimonas</taxon>
    </lineage>
</organism>
<protein>
    <submittedName>
        <fullName evidence="2">FkbM family methyltransferase</fullName>
    </submittedName>
</protein>
<dbReference type="PANTHER" id="PTHR34009">
    <property type="entry name" value="PROTEIN STAR"/>
    <property type="match status" value="1"/>
</dbReference>
<evidence type="ECO:0000313" key="3">
    <source>
        <dbReference type="Proteomes" id="UP000487350"/>
    </source>
</evidence>
<name>A0A844B0L6_9BURK</name>
<proteinExistence type="predicted"/>
<dbReference type="NCBIfam" id="TIGR01444">
    <property type="entry name" value="fkbM_fam"/>
    <property type="match status" value="1"/>
</dbReference>
<dbReference type="RefSeq" id="WP_153584168.1">
    <property type="nucleotide sequence ID" value="NZ_WJBU01000005.1"/>
</dbReference>
<accession>A0A844B0L6</accession>
<keyword evidence="3" id="KW-1185">Reference proteome</keyword>
<dbReference type="Gene3D" id="3.40.50.150">
    <property type="entry name" value="Vaccinia Virus protein VP39"/>
    <property type="match status" value="1"/>
</dbReference>
<sequence>MTAEKRLFRRFIEASRRCFHFVGIDVRKHVPVTSNYPSHAEVFKALVALRYGYQRTGQHDDASRFLDFCSDHLAQSQAQLLQDLFVLYQTGSKREGFFVEFGATDGVSINNTVLLERQYGWRGILAEPARSWREALKQNRTCTISTDCVWHTSGAVLAFNETADKEYSTLAELSTSDYHHRSRAGGERYEVKTVSLVDLLDQSNAPKTIDYLSVDTEGSELDILRAFDFDKYDIRLITVEHNFTPNRELIHDLLSRHGYRRKFEAFSSFDDWYVRDPIA</sequence>
<dbReference type="GO" id="GO:0016197">
    <property type="term" value="P:endosomal transport"/>
    <property type="evidence" value="ECO:0007669"/>
    <property type="project" value="TreeGrafter"/>
</dbReference>
<evidence type="ECO:0000313" key="2">
    <source>
        <dbReference type="EMBL" id="MRD46832.1"/>
    </source>
</evidence>
<dbReference type="InterPro" id="IPR053202">
    <property type="entry name" value="EGF_Rcpt_Signaling_Reg"/>
</dbReference>
<dbReference type="AlphaFoldDB" id="A0A844B0L6"/>
<dbReference type="PANTHER" id="PTHR34009:SF2">
    <property type="entry name" value="PROTEIN STAR"/>
    <property type="match status" value="1"/>
</dbReference>
<dbReference type="GO" id="GO:0005737">
    <property type="term" value="C:cytoplasm"/>
    <property type="evidence" value="ECO:0007669"/>
    <property type="project" value="GOC"/>
</dbReference>
<dbReference type="OrthoDB" id="9810122at2"/>
<dbReference type="GO" id="GO:0005886">
    <property type="term" value="C:plasma membrane"/>
    <property type="evidence" value="ECO:0007669"/>
    <property type="project" value="TreeGrafter"/>
</dbReference>
<reference evidence="2 3" key="1">
    <citation type="submission" date="2019-11" db="EMBL/GenBank/DDBJ databases">
        <title>Caenimonas koreensis gen. nov., sp. nov., isolated from activated sludge.</title>
        <authorList>
            <person name="Seung H.R."/>
        </authorList>
    </citation>
    <scope>NUCLEOTIDE SEQUENCE [LARGE SCALE GENOMIC DNA]</scope>
    <source>
        <strain evidence="2 3">EMB320</strain>
    </source>
</reference>
<gene>
    <name evidence="2" type="ORF">GHT07_06065</name>
</gene>
<dbReference type="GO" id="GO:0008168">
    <property type="term" value="F:methyltransferase activity"/>
    <property type="evidence" value="ECO:0007669"/>
    <property type="project" value="UniProtKB-KW"/>
</dbReference>
<dbReference type="Pfam" id="PF05050">
    <property type="entry name" value="Methyltransf_21"/>
    <property type="match status" value="1"/>
</dbReference>
<dbReference type="Proteomes" id="UP000487350">
    <property type="component" value="Unassembled WGS sequence"/>
</dbReference>
<evidence type="ECO:0000259" key="1">
    <source>
        <dbReference type="Pfam" id="PF05050"/>
    </source>
</evidence>
<comment type="caution">
    <text evidence="2">The sequence shown here is derived from an EMBL/GenBank/DDBJ whole genome shotgun (WGS) entry which is preliminary data.</text>
</comment>
<dbReference type="InterPro" id="IPR006342">
    <property type="entry name" value="FkbM_mtfrase"/>
</dbReference>
<keyword evidence="2" id="KW-0489">Methyltransferase</keyword>
<feature type="domain" description="Methyltransferase FkbM" evidence="1">
    <location>
        <begin position="101"/>
        <end position="260"/>
    </location>
</feature>
<dbReference type="InterPro" id="IPR029063">
    <property type="entry name" value="SAM-dependent_MTases_sf"/>
</dbReference>
<keyword evidence="2" id="KW-0808">Transferase</keyword>
<dbReference type="GO" id="GO:0006888">
    <property type="term" value="P:endoplasmic reticulum to Golgi vesicle-mediated transport"/>
    <property type="evidence" value="ECO:0007669"/>
    <property type="project" value="TreeGrafter"/>
</dbReference>